<reference evidence="1" key="1">
    <citation type="submission" date="2018-02" db="EMBL/GenBank/DDBJ databases">
        <title>Rhizophora mucronata_Transcriptome.</title>
        <authorList>
            <person name="Meera S.P."/>
            <person name="Sreeshan A."/>
            <person name="Augustine A."/>
        </authorList>
    </citation>
    <scope>NUCLEOTIDE SEQUENCE</scope>
    <source>
        <tissue evidence="1">Leaf</tissue>
    </source>
</reference>
<name>A0A2P2Q8Z2_RHIMU</name>
<protein>
    <submittedName>
        <fullName evidence="1">Uncharacterized protein</fullName>
    </submittedName>
</protein>
<organism evidence="1">
    <name type="scientific">Rhizophora mucronata</name>
    <name type="common">Asiatic mangrove</name>
    <dbReference type="NCBI Taxonomy" id="61149"/>
    <lineage>
        <taxon>Eukaryota</taxon>
        <taxon>Viridiplantae</taxon>
        <taxon>Streptophyta</taxon>
        <taxon>Embryophyta</taxon>
        <taxon>Tracheophyta</taxon>
        <taxon>Spermatophyta</taxon>
        <taxon>Magnoliopsida</taxon>
        <taxon>eudicotyledons</taxon>
        <taxon>Gunneridae</taxon>
        <taxon>Pentapetalae</taxon>
        <taxon>rosids</taxon>
        <taxon>fabids</taxon>
        <taxon>Malpighiales</taxon>
        <taxon>Rhizophoraceae</taxon>
        <taxon>Rhizophora</taxon>
    </lineage>
</organism>
<evidence type="ECO:0000313" key="1">
    <source>
        <dbReference type="EMBL" id="MBX63462.1"/>
    </source>
</evidence>
<sequence>MPNIQDWPISWQPRLYCWFMFHILSN</sequence>
<proteinExistence type="predicted"/>
<accession>A0A2P2Q8Z2</accession>
<dbReference type="EMBL" id="GGEC01082978">
    <property type="protein sequence ID" value="MBX63462.1"/>
    <property type="molecule type" value="Transcribed_RNA"/>
</dbReference>
<dbReference type="AlphaFoldDB" id="A0A2P2Q8Z2"/>